<dbReference type="InterPro" id="IPR032675">
    <property type="entry name" value="LRR_dom_sf"/>
</dbReference>
<dbReference type="GO" id="GO:0003723">
    <property type="term" value="F:RNA binding"/>
    <property type="evidence" value="ECO:0007669"/>
    <property type="project" value="TreeGrafter"/>
</dbReference>
<dbReference type="OrthoDB" id="25872at2759"/>
<dbReference type="SUPFAM" id="SSF52058">
    <property type="entry name" value="L domain-like"/>
    <property type="match status" value="1"/>
</dbReference>
<evidence type="ECO:0000256" key="2">
    <source>
        <dbReference type="ARBA" id="ARBA00009285"/>
    </source>
</evidence>
<evidence type="ECO:0000256" key="3">
    <source>
        <dbReference type="ARBA" id="ARBA00022448"/>
    </source>
</evidence>
<dbReference type="GO" id="GO:0016973">
    <property type="term" value="P:poly(A)+ mRNA export from nucleus"/>
    <property type="evidence" value="ECO:0007669"/>
    <property type="project" value="TreeGrafter"/>
</dbReference>
<comment type="subcellular location">
    <subcellularLocation>
        <location evidence="1">Nucleus</location>
    </subcellularLocation>
</comment>
<dbReference type="SMART" id="SM00804">
    <property type="entry name" value="TAP_C"/>
    <property type="match status" value="1"/>
</dbReference>
<dbReference type="Gene3D" id="3.10.450.50">
    <property type="match status" value="1"/>
</dbReference>
<dbReference type="PANTHER" id="PTHR10662">
    <property type="entry name" value="NUCLEAR RNA EXPORT FACTOR"/>
    <property type="match status" value="1"/>
</dbReference>
<evidence type="ECO:0000256" key="7">
    <source>
        <dbReference type="ARBA" id="ARBA00023242"/>
    </source>
</evidence>
<sequence>MGAAPTPQQPQRPKSSLVELRVTGWTAEDDVPRIVQFLNRHASKRKGGPRQTGGPASLAPNLIKSSRTADGVLIIRVRQDDVPAFGKINNFQFTSTNGSQKLAISGPGIRASEKAVDAESSTLDKAAKDASTGKEGLMELLKGFLERRYDPSQKMLNLSNIASDEQISEIGMFTTTSRRAKFMPALMVAVDKALPTRAAKAEAIVSVSLSNNGLPDLSLVSEVARTLPDIKNLDLSGNELSDPSALGPFKSRLRNLGEIVLAGNPLQSQEGWQDKVTKFFPRLRLLDGVQVRTEAQIARLDQPKEVPMPSASNLWIDPQGVAQAFVLDFIKLFDEDRTTLIQRWYDGESTFQVNVNARARGGAGSSHDRTPWDSYLQQSRNIRIIRNKRARYSRKAKGPSQISEAFAKIPPTRHPLLESDAYNLSCIPQPNCPDPTGQSVVGVTGCLINLQSQYEEHRTAKGADQIVRRAFERTIVLAPGGPSGWRIISDLLSLHAGGGTPAWIPQTTINPIETPVPAPVPAGAAPAALPLGLTPEQQAIVMQVQADTRLKADVAVDLLTHANWDISAAAALFQERLHLIPPESFEGPAPVVNGGNL</sequence>
<dbReference type="Gene3D" id="3.80.10.10">
    <property type="entry name" value="Ribonuclease Inhibitor"/>
    <property type="match status" value="1"/>
</dbReference>
<name>A0A6A6JZI0_WESOR</name>
<dbReference type="InterPro" id="IPR002075">
    <property type="entry name" value="NTF2_dom"/>
</dbReference>
<dbReference type="PROSITE" id="PS50177">
    <property type="entry name" value="NTF2_DOMAIN"/>
    <property type="match status" value="1"/>
</dbReference>
<keyword evidence="7" id="KW-0539">Nucleus</keyword>
<evidence type="ECO:0000256" key="8">
    <source>
        <dbReference type="SAM" id="MobiDB-lite"/>
    </source>
</evidence>
<dbReference type="Proteomes" id="UP000800097">
    <property type="component" value="Unassembled WGS sequence"/>
</dbReference>
<keyword evidence="5" id="KW-0677">Repeat</keyword>
<evidence type="ECO:0000256" key="6">
    <source>
        <dbReference type="ARBA" id="ARBA00022816"/>
    </source>
</evidence>
<dbReference type="Pfam" id="PF24048">
    <property type="entry name" value="LRR_NXF1-5"/>
    <property type="match status" value="1"/>
</dbReference>
<dbReference type="EMBL" id="ML986484">
    <property type="protein sequence ID" value="KAF2281258.1"/>
    <property type="molecule type" value="Genomic_DNA"/>
</dbReference>
<feature type="domain" description="NTF2" evidence="9">
    <location>
        <begin position="321"/>
        <end position="494"/>
    </location>
</feature>
<feature type="domain" description="TAP-C" evidence="10">
    <location>
        <begin position="535"/>
        <end position="588"/>
    </location>
</feature>
<dbReference type="Gene3D" id="1.10.8.10">
    <property type="entry name" value="DNA helicase RuvA subunit, C-terminal domain"/>
    <property type="match status" value="1"/>
</dbReference>
<dbReference type="InterPro" id="IPR009060">
    <property type="entry name" value="UBA-like_sf"/>
</dbReference>
<evidence type="ECO:0000259" key="10">
    <source>
        <dbReference type="PROSITE" id="PS51281"/>
    </source>
</evidence>
<proteinExistence type="inferred from homology"/>
<organism evidence="11 12">
    <name type="scientific">Westerdykella ornata</name>
    <dbReference type="NCBI Taxonomy" id="318751"/>
    <lineage>
        <taxon>Eukaryota</taxon>
        <taxon>Fungi</taxon>
        <taxon>Dikarya</taxon>
        <taxon>Ascomycota</taxon>
        <taxon>Pezizomycotina</taxon>
        <taxon>Dothideomycetes</taxon>
        <taxon>Pleosporomycetidae</taxon>
        <taxon>Pleosporales</taxon>
        <taxon>Sporormiaceae</taxon>
        <taxon>Westerdykella</taxon>
    </lineage>
</organism>
<dbReference type="SUPFAM" id="SSF46934">
    <property type="entry name" value="UBA-like"/>
    <property type="match status" value="1"/>
</dbReference>
<keyword evidence="12" id="KW-1185">Reference proteome</keyword>
<dbReference type="InterPro" id="IPR057125">
    <property type="entry name" value="NXF1/2/3/5-like_LRR"/>
</dbReference>
<dbReference type="Pfam" id="PF03943">
    <property type="entry name" value="TAP_C"/>
    <property type="match status" value="1"/>
</dbReference>
<dbReference type="GeneID" id="54549862"/>
<comment type="similarity">
    <text evidence="2">Belongs to the NXF family.</text>
</comment>
<reference evidence="11" key="1">
    <citation type="journal article" date="2020" name="Stud. Mycol.">
        <title>101 Dothideomycetes genomes: a test case for predicting lifestyles and emergence of pathogens.</title>
        <authorList>
            <person name="Haridas S."/>
            <person name="Albert R."/>
            <person name="Binder M."/>
            <person name="Bloem J."/>
            <person name="Labutti K."/>
            <person name="Salamov A."/>
            <person name="Andreopoulos B."/>
            <person name="Baker S."/>
            <person name="Barry K."/>
            <person name="Bills G."/>
            <person name="Bluhm B."/>
            <person name="Cannon C."/>
            <person name="Castanera R."/>
            <person name="Culley D."/>
            <person name="Daum C."/>
            <person name="Ezra D."/>
            <person name="Gonzalez J."/>
            <person name="Henrissat B."/>
            <person name="Kuo A."/>
            <person name="Liang C."/>
            <person name="Lipzen A."/>
            <person name="Lutzoni F."/>
            <person name="Magnuson J."/>
            <person name="Mondo S."/>
            <person name="Nolan M."/>
            <person name="Ohm R."/>
            <person name="Pangilinan J."/>
            <person name="Park H.-J."/>
            <person name="Ramirez L."/>
            <person name="Alfaro M."/>
            <person name="Sun H."/>
            <person name="Tritt A."/>
            <person name="Yoshinaga Y."/>
            <person name="Zwiers L.-H."/>
            <person name="Turgeon B."/>
            <person name="Goodwin S."/>
            <person name="Spatafora J."/>
            <person name="Crous P."/>
            <person name="Grigoriev I."/>
        </authorList>
    </citation>
    <scope>NUCLEOTIDE SEQUENCE</scope>
    <source>
        <strain evidence="11">CBS 379.55</strain>
    </source>
</reference>
<evidence type="ECO:0000313" key="11">
    <source>
        <dbReference type="EMBL" id="KAF2281258.1"/>
    </source>
</evidence>
<dbReference type="RefSeq" id="XP_033658795.1">
    <property type="nucleotide sequence ID" value="XM_033796687.1"/>
</dbReference>
<evidence type="ECO:0000313" key="12">
    <source>
        <dbReference type="Proteomes" id="UP000800097"/>
    </source>
</evidence>
<evidence type="ECO:0000256" key="1">
    <source>
        <dbReference type="ARBA" id="ARBA00004123"/>
    </source>
</evidence>
<dbReference type="SUPFAM" id="SSF54427">
    <property type="entry name" value="NTF2-like"/>
    <property type="match status" value="1"/>
</dbReference>
<keyword evidence="6" id="KW-0509">mRNA transport</keyword>
<dbReference type="Pfam" id="PF22602">
    <property type="entry name" value="NXF_NTF2"/>
    <property type="match status" value="1"/>
</dbReference>
<dbReference type="GO" id="GO:0005634">
    <property type="term" value="C:nucleus"/>
    <property type="evidence" value="ECO:0007669"/>
    <property type="project" value="UniProtKB-SubCell"/>
</dbReference>
<dbReference type="InterPro" id="IPR032710">
    <property type="entry name" value="NTF2-like_dom_sf"/>
</dbReference>
<feature type="region of interest" description="Disordered" evidence="8">
    <location>
        <begin position="40"/>
        <end position="61"/>
    </location>
</feature>
<keyword evidence="4" id="KW-0433">Leucine-rich repeat</keyword>
<dbReference type="PANTHER" id="PTHR10662:SF22">
    <property type="entry name" value="NUCLEAR RNA EXPORT FACTOR 1"/>
    <property type="match status" value="1"/>
</dbReference>
<evidence type="ECO:0000256" key="5">
    <source>
        <dbReference type="ARBA" id="ARBA00022737"/>
    </source>
</evidence>
<dbReference type="InterPro" id="IPR018222">
    <property type="entry name" value="Nuclear_transport_factor_2_euk"/>
</dbReference>
<evidence type="ECO:0000256" key="4">
    <source>
        <dbReference type="ARBA" id="ARBA00022614"/>
    </source>
</evidence>
<dbReference type="AlphaFoldDB" id="A0A6A6JZI0"/>
<dbReference type="PROSITE" id="PS51281">
    <property type="entry name" value="TAP_C"/>
    <property type="match status" value="1"/>
</dbReference>
<evidence type="ECO:0000259" key="9">
    <source>
        <dbReference type="PROSITE" id="PS50177"/>
    </source>
</evidence>
<dbReference type="InterPro" id="IPR030217">
    <property type="entry name" value="NXF_fam"/>
</dbReference>
<protein>
    <submittedName>
        <fullName evidence="11">NTF2-like protein</fullName>
    </submittedName>
</protein>
<gene>
    <name evidence="11" type="ORF">EI97DRAFT_409912</name>
</gene>
<dbReference type="InterPro" id="IPR005637">
    <property type="entry name" value="TAP_C_dom"/>
</dbReference>
<keyword evidence="3" id="KW-0813">Transport</keyword>
<accession>A0A6A6JZI0</accession>